<dbReference type="EMBL" id="JACHCB010000014">
    <property type="protein sequence ID" value="MBB6111769.1"/>
    <property type="molecule type" value="Genomic_DNA"/>
</dbReference>
<name>A0A841JI65_9SPHI</name>
<dbReference type="Proteomes" id="UP000541583">
    <property type="component" value="Unassembled WGS sequence"/>
</dbReference>
<evidence type="ECO:0000313" key="4">
    <source>
        <dbReference type="Proteomes" id="UP000541583"/>
    </source>
</evidence>
<accession>A0A841JI65</accession>
<dbReference type="RefSeq" id="WP_139332379.1">
    <property type="nucleotide sequence ID" value="NZ_FTMG01000014.1"/>
</dbReference>
<organism evidence="3 5">
    <name type="scientific">Mucilaginibacter lappiensis</name>
    <dbReference type="NCBI Taxonomy" id="354630"/>
    <lineage>
        <taxon>Bacteria</taxon>
        <taxon>Pseudomonadati</taxon>
        <taxon>Bacteroidota</taxon>
        <taxon>Sphingobacteriia</taxon>
        <taxon>Sphingobacteriales</taxon>
        <taxon>Sphingobacteriaceae</taxon>
        <taxon>Mucilaginibacter</taxon>
    </lineage>
</organism>
<dbReference type="EMBL" id="JACHCA010000006">
    <property type="protein sequence ID" value="MBB6128368.1"/>
    <property type="molecule type" value="Genomic_DNA"/>
</dbReference>
<protein>
    <submittedName>
        <fullName evidence="3">Uncharacterized protein</fullName>
    </submittedName>
</protein>
<dbReference type="Proteomes" id="UP000548326">
    <property type="component" value="Unassembled WGS sequence"/>
</dbReference>
<sequence>MDRSIVKQEGTIAEFKKESAGARSDRVDVFQLEEYPALFSRSYSGINRLIAPNLREFIYQPPPPSEIEDVYYQHPILKSKKERLVTFYIPAKDLANLNSTDDKIPYLYLKFKSEPVSSVGYYLDTYVYVYKTYFGVLATFISLLLFIACCVGAAGRYQHNNLFLGYVAFIIIVHVLIFIF</sequence>
<evidence type="ECO:0000313" key="5">
    <source>
        <dbReference type="Proteomes" id="UP000548326"/>
    </source>
</evidence>
<keyword evidence="1" id="KW-1133">Transmembrane helix</keyword>
<feature type="transmembrane region" description="Helical" evidence="1">
    <location>
        <begin position="133"/>
        <end position="155"/>
    </location>
</feature>
<evidence type="ECO:0000313" key="3">
    <source>
        <dbReference type="EMBL" id="MBB6128368.1"/>
    </source>
</evidence>
<proteinExistence type="predicted"/>
<evidence type="ECO:0000313" key="2">
    <source>
        <dbReference type="EMBL" id="MBB6111769.1"/>
    </source>
</evidence>
<comment type="caution">
    <text evidence="3">The sequence shown here is derived from an EMBL/GenBank/DDBJ whole genome shotgun (WGS) entry which is preliminary data.</text>
</comment>
<evidence type="ECO:0000256" key="1">
    <source>
        <dbReference type="SAM" id="Phobius"/>
    </source>
</evidence>
<dbReference type="OrthoDB" id="1492670at2"/>
<reference evidence="4 5" key="1">
    <citation type="submission" date="2020-08" db="EMBL/GenBank/DDBJ databases">
        <title>Genomic Encyclopedia of Type Strains, Phase IV (KMG-V): Genome sequencing to study the core and pangenomes of soil and plant-associated prokaryotes.</title>
        <authorList>
            <person name="Whitman W."/>
        </authorList>
    </citation>
    <scope>NUCLEOTIDE SEQUENCE [LARGE SCALE GENOMIC DNA]</scope>
    <source>
        <strain evidence="2 4">ANJLi2</strain>
        <strain evidence="3 5">MP601</strain>
    </source>
</reference>
<feature type="transmembrane region" description="Helical" evidence="1">
    <location>
        <begin position="161"/>
        <end position="179"/>
    </location>
</feature>
<dbReference type="AlphaFoldDB" id="A0A841JI65"/>
<keyword evidence="1" id="KW-0472">Membrane</keyword>
<gene>
    <name evidence="3" type="ORF">HDF22_002489</name>
    <name evidence="2" type="ORF">HDF23_004541</name>
</gene>
<keyword evidence="1" id="KW-0812">Transmembrane</keyword>
<keyword evidence="4" id="KW-1185">Reference proteome</keyword>